<dbReference type="Proteomes" id="UP001152320">
    <property type="component" value="Chromosome 15"/>
</dbReference>
<gene>
    <name evidence="2" type="ORF">HOLleu_29775</name>
</gene>
<evidence type="ECO:0000313" key="2">
    <source>
        <dbReference type="EMBL" id="KAJ8027736.1"/>
    </source>
</evidence>
<dbReference type="EMBL" id="JAIZAY010000015">
    <property type="protein sequence ID" value="KAJ8027736.1"/>
    <property type="molecule type" value="Genomic_DNA"/>
</dbReference>
<keyword evidence="1" id="KW-1133">Transmembrane helix</keyword>
<evidence type="ECO:0000313" key="3">
    <source>
        <dbReference type="Proteomes" id="UP001152320"/>
    </source>
</evidence>
<organism evidence="2 3">
    <name type="scientific">Holothuria leucospilota</name>
    <name type="common">Black long sea cucumber</name>
    <name type="synonym">Mertensiothuria leucospilota</name>
    <dbReference type="NCBI Taxonomy" id="206669"/>
    <lineage>
        <taxon>Eukaryota</taxon>
        <taxon>Metazoa</taxon>
        <taxon>Echinodermata</taxon>
        <taxon>Eleutherozoa</taxon>
        <taxon>Echinozoa</taxon>
        <taxon>Holothuroidea</taxon>
        <taxon>Aspidochirotacea</taxon>
        <taxon>Aspidochirotida</taxon>
        <taxon>Holothuriidae</taxon>
        <taxon>Holothuria</taxon>
    </lineage>
</organism>
<sequence>MLTPPLTNANDVCINYHKVIFVSEMRLARKLAGYCIVLNFVCIAYCTLGVSKY</sequence>
<protein>
    <submittedName>
        <fullName evidence="2">Uncharacterized protein</fullName>
    </submittedName>
</protein>
<reference evidence="2" key="1">
    <citation type="submission" date="2021-10" db="EMBL/GenBank/DDBJ databases">
        <title>Tropical sea cucumber genome reveals ecological adaptation and Cuvierian tubules defense mechanism.</title>
        <authorList>
            <person name="Chen T."/>
        </authorList>
    </citation>
    <scope>NUCLEOTIDE SEQUENCE</scope>
    <source>
        <strain evidence="2">Nanhai2018</strain>
        <tissue evidence="2">Muscle</tissue>
    </source>
</reference>
<dbReference type="AlphaFoldDB" id="A0A9Q1H0H9"/>
<proteinExistence type="predicted"/>
<feature type="transmembrane region" description="Helical" evidence="1">
    <location>
        <begin position="31"/>
        <end position="50"/>
    </location>
</feature>
<keyword evidence="1" id="KW-0812">Transmembrane</keyword>
<keyword evidence="3" id="KW-1185">Reference proteome</keyword>
<comment type="caution">
    <text evidence="2">The sequence shown here is derived from an EMBL/GenBank/DDBJ whole genome shotgun (WGS) entry which is preliminary data.</text>
</comment>
<evidence type="ECO:0000256" key="1">
    <source>
        <dbReference type="SAM" id="Phobius"/>
    </source>
</evidence>
<name>A0A9Q1H0H9_HOLLE</name>
<keyword evidence="1" id="KW-0472">Membrane</keyword>
<accession>A0A9Q1H0H9</accession>